<evidence type="ECO:0000256" key="8">
    <source>
        <dbReference type="ARBA" id="ARBA00023288"/>
    </source>
</evidence>
<dbReference type="InterPro" id="IPR000528">
    <property type="entry name" value="Plant_nsLTP"/>
</dbReference>
<evidence type="ECO:0000313" key="13">
    <source>
        <dbReference type="Proteomes" id="UP001346149"/>
    </source>
</evidence>
<feature type="compositionally biased region" description="Low complexity" evidence="9">
    <location>
        <begin position="119"/>
        <end position="132"/>
    </location>
</feature>
<dbReference type="CDD" id="cd00010">
    <property type="entry name" value="AAI_LTSS"/>
    <property type="match status" value="1"/>
</dbReference>
<reference evidence="12 13" key="1">
    <citation type="journal article" date="2023" name="Hortic Res">
        <title>Pangenome of water caltrop reveals structural variations and asymmetric subgenome divergence after allopolyploidization.</title>
        <authorList>
            <person name="Zhang X."/>
            <person name="Chen Y."/>
            <person name="Wang L."/>
            <person name="Yuan Y."/>
            <person name="Fang M."/>
            <person name="Shi L."/>
            <person name="Lu R."/>
            <person name="Comes H.P."/>
            <person name="Ma Y."/>
            <person name="Chen Y."/>
            <person name="Huang G."/>
            <person name="Zhou Y."/>
            <person name="Zheng Z."/>
            <person name="Qiu Y."/>
        </authorList>
    </citation>
    <scope>NUCLEOTIDE SEQUENCE [LARGE SCALE GENOMIC DNA]</scope>
    <source>
        <strain evidence="12">F231</strain>
    </source>
</reference>
<dbReference type="SUPFAM" id="SSF47699">
    <property type="entry name" value="Bifunctional inhibitor/lipid-transfer protein/seed storage 2S albumin"/>
    <property type="match status" value="1"/>
</dbReference>
<dbReference type="Gene3D" id="1.10.110.10">
    <property type="entry name" value="Plant lipid-transfer and hydrophobic proteins"/>
    <property type="match status" value="1"/>
</dbReference>
<dbReference type="SMART" id="SM00499">
    <property type="entry name" value="AAI"/>
    <property type="match status" value="1"/>
</dbReference>
<feature type="region of interest" description="Disordered" evidence="9">
    <location>
        <begin position="119"/>
        <end position="180"/>
    </location>
</feature>
<dbReference type="GO" id="GO:0098552">
    <property type="term" value="C:side of membrane"/>
    <property type="evidence" value="ECO:0007669"/>
    <property type="project" value="UniProtKB-KW"/>
</dbReference>
<accession>A0AAN7L2H1</accession>
<dbReference type="FunFam" id="1.10.110.10:FF:000001">
    <property type="entry name" value="Bifunctional inhibitor/lipid-transfer protein/seed storage 2S albumin superfamily protein"/>
    <property type="match status" value="1"/>
</dbReference>
<dbReference type="Proteomes" id="UP001346149">
    <property type="component" value="Unassembled WGS sequence"/>
</dbReference>
<evidence type="ECO:0000256" key="10">
    <source>
        <dbReference type="SAM" id="SignalP"/>
    </source>
</evidence>
<protein>
    <recommendedName>
        <fullName evidence="11">Bifunctional inhibitor/plant lipid transfer protein/seed storage helical domain-containing protein</fullName>
    </recommendedName>
</protein>
<keyword evidence="13" id="KW-1185">Reference proteome</keyword>
<evidence type="ECO:0000256" key="5">
    <source>
        <dbReference type="ARBA" id="ARBA00022729"/>
    </source>
</evidence>
<sequence>MASRGAMITLIVGIFLTAGSMDHAIAQPGCTAALTSLAPCLTFITGNTSMPSSSCCLALSSVVQSSPRCLCSALNGNGLPNLGFTINQTQALQLPSSCNIQTPPVSQCNAASGPTAVASGPISSAASPVSAPVGPPAESTSNTPRSNGPAATPSAGTSPSGTEEVGGGKKATPSAPAPANDGVSSINGSLQLALLPLIVAAYWSVGKTIF</sequence>
<feature type="chain" id="PRO_5042974620" description="Bifunctional inhibitor/plant lipid transfer protein/seed storage helical domain-containing protein" evidence="10">
    <location>
        <begin position="27"/>
        <end position="210"/>
    </location>
</feature>
<dbReference type="InterPro" id="IPR016140">
    <property type="entry name" value="Bifunc_inhib/LTP/seed_store"/>
</dbReference>
<evidence type="ECO:0000256" key="7">
    <source>
        <dbReference type="ARBA" id="ARBA00023180"/>
    </source>
</evidence>
<dbReference type="InterPro" id="IPR036312">
    <property type="entry name" value="Bifun_inhib/LTP/seed_sf"/>
</dbReference>
<keyword evidence="4" id="KW-0472">Membrane</keyword>
<feature type="signal peptide" evidence="10">
    <location>
        <begin position="1"/>
        <end position="26"/>
    </location>
</feature>
<keyword evidence="3" id="KW-1003">Cell membrane</keyword>
<gene>
    <name evidence="12" type="ORF">SAY86_009873</name>
</gene>
<evidence type="ECO:0000313" key="12">
    <source>
        <dbReference type="EMBL" id="KAK4774938.1"/>
    </source>
</evidence>
<dbReference type="PANTHER" id="PTHR33044">
    <property type="entry name" value="BIFUNCTIONAL INHIBITOR/LIPID-TRANSFER PROTEIN/SEED STORAGE 2S ALBUMIN SUPERFAMILY PROTEIN-RELATED"/>
    <property type="match status" value="1"/>
</dbReference>
<evidence type="ECO:0000256" key="6">
    <source>
        <dbReference type="ARBA" id="ARBA00023157"/>
    </source>
</evidence>
<dbReference type="GO" id="GO:0005886">
    <property type="term" value="C:plasma membrane"/>
    <property type="evidence" value="ECO:0007669"/>
    <property type="project" value="UniProtKB-SubCell"/>
</dbReference>
<comment type="subcellular location">
    <subcellularLocation>
        <location evidence="1">Cell membrane</location>
        <topology evidence="1">Lipid-anchor</topology>
        <topology evidence="1">GPI-anchor</topology>
    </subcellularLocation>
</comment>
<name>A0AAN7L2H1_TRANT</name>
<feature type="domain" description="Bifunctional inhibitor/plant lipid transfer protein/seed storage helical" evidence="11">
    <location>
        <begin position="30"/>
        <end position="108"/>
    </location>
</feature>
<dbReference type="AlphaFoldDB" id="A0AAN7L2H1"/>
<dbReference type="EMBL" id="JAXQNO010000019">
    <property type="protein sequence ID" value="KAK4774938.1"/>
    <property type="molecule type" value="Genomic_DNA"/>
</dbReference>
<comment type="caution">
    <text evidence="12">The sequence shown here is derived from an EMBL/GenBank/DDBJ whole genome shotgun (WGS) entry which is preliminary data.</text>
</comment>
<keyword evidence="6" id="KW-1015">Disulfide bond</keyword>
<evidence type="ECO:0000256" key="9">
    <source>
        <dbReference type="SAM" id="MobiDB-lite"/>
    </source>
</evidence>
<keyword evidence="5 10" id="KW-0732">Signal</keyword>
<dbReference type="Pfam" id="PF14368">
    <property type="entry name" value="LTP_2"/>
    <property type="match status" value="1"/>
</dbReference>
<dbReference type="GO" id="GO:0006869">
    <property type="term" value="P:lipid transport"/>
    <property type="evidence" value="ECO:0007669"/>
    <property type="project" value="InterPro"/>
</dbReference>
<dbReference type="InterPro" id="IPR043325">
    <property type="entry name" value="LTSS"/>
</dbReference>
<evidence type="ECO:0000259" key="11">
    <source>
        <dbReference type="SMART" id="SM00499"/>
    </source>
</evidence>
<keyword evidence="4" id="KW-0336">GPI-anchor</keyword>
<keyword evidence="8" id="KW-0449">Lipoprotein</keyword>
<evidence type="ECO:0000256" key="3">
    <source>
        <dbReference type="ARBA" id="ARBA00022475"/>
    </source>
</evidence>
<evidence type="ECO:0000256" key="1">
    <source>
        <dbReference type="ARBA" id="ARBA00004609"/>
    </source>
</evidence>
<keyword evidence="7" id="KW-0325">Glycoprotein</keyword>
<proteinExistence type="inferred from homology"/>
<evidence type="ECO:0000256" key="4">
    <source>
        <dbReference type="ARBA" id="ARBA00022622"/>
    </source>
</evidence>
<comment type="similarity">
    <text evidence="2">Belongs to the plant LTP family.</text>
</comment>
<dbReference type="GO" id="GO:0008289">
    <property type="term" value="F:lipid binding"/>
    <property type="evidence" value="ECO:0007669"/>
    <property type="project" value="InterPro"/>
</dbReference>
<organism evidence="12 13">
    <name type="scientific">Trapa natans</name>
    <name type="common">Water chestnut</name>
    <dbReference type="NCBI Taxonomy" id="22666"/>
    <lineage>
        <taxon>Eukaryota</taxon>
        <taxon>Viridiplantae</taxon>
        <taxon>Streptophyta</taxon>
        <taxon>Embryophyta</taxon>
        <taxon>Tracheophyta</taxon>
        <taxon>Spermatophyta</taxon>
        <taxon>Magnoliopsida</taxon>
        <taxon>eudicotyledons</taxon>
        <taxon>Gunneridae</taxon>
        <taxon>Pentapetalae</taxon>
        <taxon>rosids</taxon>
        <taxon>malvids</taxon>
        <taxon>Myrtales</taxon>
        <taxon>Lythraceae</taxon>
        <taxon>Trapa</taxon>
    </lineage>
</organism>
<dbReference type="PRINTS" id="PR00382">
    <property type="entry name" value="LIPIDTRNSFER"/>
</dbReference>
<evidence type="ECO:0000256" key="2">
    <source>
        <dbReference type="ARBA" id="ARBA00009748"/>
    </source>
</evidence>